<gene>
    <name evidence="2" type="ORF">GCM10009775_19340</name>
</gene>
<evidence type="ECO:0000313" key="2">
    <source>
        <dbReference type="EMBL" id="GAA1927335.1"/>
    </source>
</evidence>
<feature type="transmembrane region" description="Helical" evidence="1">
    <location>
        <begin position="99"/>
        <end position="123"/>
    </location>
</feature>
<keyword evidence="1" id="KW-1133">Transmembrane helix</keyword>
<dbReference type="Proteomes" id="UP001501343">
    <property type="component" value="Unassembled WGS sequence"/>
</dbReference>
<dbReference type="RefSeq" id="WP_248150949.1">
    <property type="nucleotide sequence ID" value="NZ_BAAAOF010000003.1"/>
</dbReference>
<dbReference type="EMBL" id="BAAAOF010000003">
    <property type="protein sequence ID" value="GAA1927335.1"/>
    <property type="molecule type" value="Genomic_DNA"/>
</dbReference>
<name>A0ABN2PQ22_9MICO</name>
<evidence type="ECO:0000313" key="3">
    <source>
        <dbReference type="Proteomes" id="UP001501343"/>
    </source>
</evidence>
<accession>A0ABN2PQ22</accession>
<keyword evidence="1" id="KW-0812">Transmembrane</keyword>
<keyword evidence="3" id="KW-1185">Reference proteome</keyword>
<feature type="transmembrane region" description="Helical" evidence="1">
    <location>
        <begin position="63"/>
        <end position="87"/>
    </location>
</feature>
<proteinExistence type="predicted"/>
<protein>
    <submittedName>
        <fullName evidence="2">Uncharacterized protein</fullName>
    </submittedName>
</protein>
<comment type="caution">
    <text evidence="2">The sequence shown here is derived from an EMBL/GenBank/DDBJ whole genome shotgun (WGS) entry which is preliminary data.</text>
</comment>
<sequence length="128" mass="13662">MSAEHAVAPPVTSDPGLWHVRWFRVLTIINSTIVLFSAVGAAIPSSTATGWFFIAFPVVPALFAMPFAWFVLLAFAVVFSAVSMLLGPGRRGPRFLRALTVWGTIYLGTPIAVTSLGAVIVFVGDLVT</sequence>
<organism evidence="2 3">
    <name type="scientific">Microbacterium aoyamense</name>
    <dbReference type="NCBI Taxonomy" id="344166"/>
    <lineage>
        <taxon>Bacteria</taxon>
        <taxon>Bacillati</taxon>
        <taxon>Actinomycetota</taxon>
        <taxon>Actinomycetes</taxon>
        <taxon>Micrococcales</taxon>
        <taxon>Microbacteriaceae</taxon>
        <taxon>Microbacterium</taxon>
    </lineage>
</organism>
<reference evidence="2 3" key="1">
    <citation type="journal article" date="2019" name="Int. J. Syst. Evol. Microbiol.">
        <title>The Global Catalogue of Microorganisms (GCM) 10K type strain sequencing project: providing services to taxonomists for standard genome sequencing and annotation.</title>
        <authorList>
            <consortium name="The Broad Institute Genomics Platform"/>
            <consortium name="The Broad Institute Genome Sequencing Center for Infectious Disease"/>
            <person name="Wu L."/>
            <person name="Ma J."/>
        </authorList>
    </citation>
    <scope>NUCLEOTIDE SEQUENCE [LARGE SCALE GENOMIC DNA]</scope>
    <source>
        <strain evidence="2 3">JCM 14900</strain>
    </source>
</reference>
<evidence type="ECO:0000256" key="1">
    <source>
        <dbReference type="SAM" id="Phobius"/>
    </source>
</evidence>
<keyword evidence="1" id="KW-0472">Membrane</keyword>